<comment type="caution">
    <text evidence="1">The sequence shown here is derived from an EMBL/GenBank/DDBJ whole genome shotgun (WGS) entry which is preliminary data.</text>
</comment>
<sequence length="436" mass="48566">MSLGFELELNGVKVSTQSGASFGDTYKGVTLFKTQLRPGVNAVIETGTLGATIGGTSTLELVSGVDINPYVPSPTWRVQVDQLVALTAALAQCTRAESIDSFVKGTQTTPVEFSARRTSKDIQLRMGAQEVSFLRSLWCCWPPEDTRVTEVRSATLVCGGTPFTGDCIQVNFSTNLDHLGACLLNNQHPFEELLDDMHLQHERAVVKAIYQLGLTLNLRHHRRLLGYLYLVLHRLTFEGSKVVGKNRFLFLPRFNLLTLREKRLNSEDRRRLGELDLEGFAKLRPEKGHLRLTDVFSVAYQNSLRIGSSPVKNTVEEFLRAALHGDLGGLDPQVVTKNIMRVPDSTPPKWVKGADNIIFEGRLAKWTPFAGKDTDLEDMTPHEKLKALKRGLTRLGEIVTAYDNEPQPDEDEVVLNIPNASENEGDGMLIPLKERF</sequence>
<evidence type="ECO:0000313" key="1">
    <source>
        <dbReference type="EMBL" id="MBN8233397.1"/>
    </source>
</evidence>
<keyword evidence="2" id="KW-1185">Reference proteome</keyword>
<gene>
    <name evidence="1" type="ORF">JYK02_38355</name>
</gene>
<evidence type="ECO:0000313" key="2">
    <source>
        <dbReference type="Proteomes" id="UP000664052"/>
    </source>
</evidence>
<dbReference type="RefSeq" id="WP_207057920.1">
    <property type="nucleotide sequence ID" value="NZ_JAFIMU010000017.1"/>
</dbReference>
<proteinExistence type="predicted"/>
<dbReference type="EMBL" id="JAFIMU010000017">
    <property type="protein sequence ID" value="MBN8233397.1"/>
    <property type="molecule type" value="Genomic_DNA"/>
</dbReference>
<protein>
    <submittedName>
        <fullName evidence="1">Uncharacterized protein</fullName>
    </submittedName>
</protein>
<name>A0ABS3DPY9_9BACT</name>
<dbReference type="Proteomes" id="UP000664052">
    <property type="component" value="Unassembled WGS sequence"/>
</dbReference>
<organism evidence="1 2">
    <name type="scientific">Corallococcus macrosporus</name>
    <dbReference type="NCBI Taxonomy" id="35"/>
    <lineage>
        <taxon>Bacteria</taxon>
        <taxon>Pseudomonadati</taxon>
        <taxon>Myxococcota</taxon>
        <taxon>Myxococcia</taxon>
        <taxon>Myxococcales</taxon>
        <taxon>Cystobacterineae</taxon>
        <taxon>Myxococcaceae</taxon>
        <taxon>Corallococcus</taxon>
    </lineage>
</organism>
<reference evidence="1 2" key="1">
    <citation type="submission" date="2021-02" db="EMBL/GenBank/DDBJ databases">
        <title>De Novo genome assembly of isolated myxobacteria.</title>
        <authorList>
            <person name="Stevens D.C."/>
        </authorList>
    </citation>
    <scope>NUCLEOTIDE SEQUENCE [LARGE SCALE GENOMIC DNA]</scope>
    <source>
        <strain evidence="1 2">ATCC 29039</strain>
    </source>
</reference>
<accession>A0ABS3DPY9</accession>